<dbReference type="OrthoDB" id="77368at2759"/>
<dbReference type="GO" id="GO:0008170">
    <property type="term" value="F:N-methyltransferase activity"/>
    <property type="evidence" value="ECO:0007669"/>
    <property type="project" value="UniProtKB-ARBA"/>
</dbReference>
<dbReference type="EMBL" id="OU893333">
    <property type="protein sequence ID" value="CAG9788829.1"/>
    <property type="molecule type" value="Genomic_DNA"/>
</dbReference>
<dbReference type="InterPro" id="IPR053010">
    <property type="entry name" value="SET_SmydA-8"/>
</dbReference>
<dbReference type="Gene3D" id="2.170.270.10">
    <property type="entry name" value="SET domain"/>
    <property type="match status" value="1"/>
</dbReference>
<sequence>MHARYEIQRSDTLGRHLAAAKDLKPGETIISDEPYVLGPTSDSSLVCYNCYLPLISKFLVCKNCAVAPVCPGEGCPESLSKKCHNSTECELFRDLKLTKGVGPMTMVQNVGSLLALRAILKKETDPKAWEEFMKLETHLEERKKSNIWEYYENTVKFITSLGVLDNTQDEYIVQKVCGAIDVNSFEVRGPPIPALGYSQPLRGVYLKASLLTHDCVGNTHVSINDNNVLVCHASMDIKKGEVIYYNYTDPLKGTSLRQHHLLVGKYFKCNCDRCKDCTELGTNISSVICTECKTGYVSKSSDQQWTCHDCKKQFDHSNIEHKVQCCSDKFDVINKKNEKELEEYIRNVSKILAPNHYLLLEATQHLAGVLRDTINREPHPTKKLMRRKLQLCQELLPILEKLCPGISRTKAITLYEIHATMVQLAKKLFDSREITGTGYMDKLLNAEKYLKRALEMLFIEPGNSPEGELCAKALEEYRALKVTMNNVLDGIHAEGKTYMTTSKSE</sequence>
<dbReference type="InterPro" id="IPR046341">
    <property type="entry name" value="SET_dom_sf"/>
</dbReference>
<gene>
    <name evidence="2" type="ORF">DIATSA_LOCUS6615</name>
</gene>
<keyword evidence="3" id="KW-1185">Reference proteome</keyword>
<accession>A0A9N9R3I7</accession>
<dbReference type="GO" id="GO:0008276">
    <property type="term" value="F:protein methyltransferase activity"/>
    <property type="evidence" value="ECO:0007669"/>
    <property type="project" value="UniProtKB-ARBA"/>
</dbReference>
<dbReference type="AlphaFoldDB" id="A0A9N9R3I7"/>
<evidence type="ECO:0000313" key="2">
    <source>
        <dbReference type="EMBL" id="CAG9788829.1"/>
    </source>
</evidence>
<dbReference type="Pfam" id="PF00856">
    <property type="entry name" value="SET"/>
    <property type="match status" value="1"/>
</dbReference>
<dbReference type="GO" id="GO:0008757">
    <property type="term" value="F:S-adenosylmethionine-dependent methyltransferase activity"/>
    <property type="evidence" value="ECO:0007669"/>
    <property type="project" value="UniProtKB-ARBA"/>
</dbReference>
<evidence type="ECO:0000259" key="1">
    <source>
        <dbReference type="PROSITE" id="PS50280"/>
    </source>
</evidence>
<dbReference type="SUPFAM" id="SSF82199">
    <property type="entry name" value="SET domain"/>
    <property type="match status" value="1"/>
</dbReference>
<dbReference type="Proteomes" id="UP001153714">
    <property type="component" value="Chromosome 2"/>
</dbReference>
<dbReference type="CDD" id="cd20071">
    <property type="entry name" value="SET_SMYD"/>
    <property type="match status" value="1"/>
</dbReference>
<organism evidence="2 3">
    <name type="scientific">Diatraea saccharalis</name>
    <name type="common">sugarcane borer</name>
    <dbReference type="NCBI Taxonomy" id="40085"/>
    <lineage>
        <taxon>Eukaryota</taxon>
        <taxon>Metazoa</taxon>
        <taxon>Ecdysozoa</taxon>
        <taxon>Arthropoda</taxon>
        <taxon>Hexapoda</taxon>
        <taxon>Insecta</taxon>
        <taxon>Pterygota</taxon>
        <taxon>Neoptera</taxon>
        <taxon>Endopterygota</taxon>
        <taxon>Lepidoptera</taxon>
        <taxon>Glossata</taxon>
        <taxon>Ditrysia</taxon>
        <taxon>Pyraloidea</taxon>
        <taxon>Crambidae</taxon>
        <taxon>Crambinae</taxon>
        <taxon>Diatraea</taxon>
    </lineage>
</organism>
<reference evidence="2" key="2">
    <citation type="submission" date="2022-10" db="EMBL/GenBank/DDBJ databases">
        <authorList>
            <consortium name="ENA_rothamsted_submissions"/>
            <consortium name="culmorum"/>
            <person name="King R."/>
        </authorList>
    </citation>
    <scope>NUCLEOTIDE SEQUENCE</scope>
</reference>
<dbReference type="Gene3D" id="6.10.140.2220">
    <property type="match status" value="1"/>
</dbReference>
<dbReference type="Gene3D" id="1.10.220.160">
    <property type="match status" value="1"/>
</dbReference>
<evidence type="ECO:0000313" key="3">
    <source>
        <dbReference type="Proteomes" id="UP001153714"/>
    </source>
</evidence>
<protein>
    <recommendedName>
        <fullName evidence="1">SET domain-containing protein</fullName>
    </recommendedName>
</protein>
<feature type="domain" description="SET" evidence="1">
    <location>
        <begin position="3"/>
        <end position="248"/>
    </location>
</feature>
<reference evidence="2" key="1">
    <citation type="submission" date="2021-12" db="EMBL/GenBank/DDBJ databases">
        <authorList>
            <person name="King R."/>
        </authorList>
    </citation>
    <scope>NUCLEOTIDE SEQUENCE</scope>
</reference>
<dbReference type="PANTHER" id="PTHR46455:SF6">
    <property type="entry name" value="RE22408P-RELATED"/>
    <property type="match status" value="1"/>
</dbReference>
<dbReference type="PANTHER" id="PTHR46455">
    <property type="entry name" value="SET AND MYND DOMAIN CONTAINING, ARTHROPOD-SPECIFIC, MEMBER 4, ISOFORM A"/>
    <property type="match status" value="1"/>
</dbReference>
<name>A0A9N9R3I7_9NEOP</name>
<dbReference type="PROSITE" id="PS50280">
    <property type="entry name" value="SET"/>
    <property type="match status" value="1"/>
</dbReference>
<proteinExistence type="predicted"/>
<dbReference type="InterPro" id="IPR001214">
    <property type="entry name" value="SET_dom"/>
</dbReference>